<accession>A0A370DHW5</accession>
<protein>
    <submittedName>
        <fullName evidence="2">Uncharacterized protein</fullName>
    </submittedName>
</protein>
<sequence>MKMTFYKRFLSLLYTISIILVTGLMSNTSMAMTPDGETPANEGVCDPLMDATKGLYGLCVAYCEAQDLDSFDKEPPRTKILDNYNKKKLSTDPDMPCVSPNYGCFTQAQLDAIDPLSSACSPAAVFRNGEWVQYGSLSHLVRVDTRGTPSCGYKTLTPFTVVNLTITAEQAAAAYNAVDAKCNEYGY</sequence>
<dbReference type="EMBL" id="QFXC01000007">
    <property type="protein sequence ID" value="RDH84502.1"/>
    <property type="molecule type" value="Genomic_DNA"/>
</dbReference>
<evidence type="ECO:0000256" key="1">
    <source>
        <dbReference type="SAM" id="SignalP"/>
    </source>
</evidence>
<evidence type="ECO:0000313" key="2">
    <source>
        <dbReference type="EMBL" id="RDH84502.1"/>
    </source>
</evidence>
<feature type="chain" id="PRO_5016678546" evidence="1">
    <location>
        <begin position="32"/>
        <end position="187"/>
    </location>
</feature>
<keyword evidence="1" id="KW-0732">Signal</keyword>
<gene>
    <name evidence="2" type="ORF">DIZ80_03210</name>
</gene>
<organism evidence="2 3">
    <name type="scientific">endosymbiont of Galathealinum brachiosum</name>
    <dbReference type="NCBI Taxonomy" id="2200906"/>
    <lineage>
        <taxon>Bacteria</taxon>
        <taxon>Pseudomonadati</taxon>
        <taxon>Pseudomonadota</taxon>
        <taxon>Gammaproteobacteria</taxon>
        <taxon>sulfur-oxidizing symbionts</taxon>
    </lineage>
</organism>
<proteinExistence type="predicted"/>
<feature type="signal peptide" evidence="1">
    <location>
        <begin position="1"/>
        <end position="31"/>
    </location>
</feature>
<dbReference type="Proteomes" id="UP000254266">
    <property type="component" value="Unassembled WGS sequence"/>
</dbReference>
<comment type="caution">
    <text evidence="2">The sequence shown here is derived from an EMBL/GenBank/DDBJ whole genome shotgun (WGS) entry which is preliminary data.</text>
</comment>
<keyword evidence="3" id="KW-1185">Reference proteome</keyword>
<name>A0A370DHW5_9GAMM</name>
<reference evidence="2 3" key="1">
    <citation type="journal article" date="2018" name="ISME J.">
        <title>Endosymbiont genomes yield clues of tubeworm success.</title>
        <authorList>
            <person name="Li Y."/>
            <person name="Liles M.R."/>
            <person name="Halanych K.M."/>
        </authorList>
    </citation>
    <scope>NUCLEOTIDE SEQUENCE [LARGE SCALE GENOMIC DNA]</scope>
    <source>
        <strain evidence="2">A1464</strain>
    </source>
</reference>
<dbReference type="AlphaFoldDB" id="A0A370DHW5"/>
<evidence type="ECO:0000313" key="3">
    <source>
        <dbReference type="Proteomes" id="UP000254266"/>
    </source>
</evidence>